<dbReference type="AlphaFoldDB" id="A0A3A4AIZ4"/>
<reference evidence="1 2" key="1">
    <citation type="submission" date="2018-09" db="EMBL/GenBank/DDBJ databases">
        <title>YIM 75507 draft genome.</title>
        <authorList>
            <person name="Tang S."/>
            <person name="Feng Y."/>
        </authorList>
    </citation>
    <scope>NUCLEOTIDE SEQUENCE [LARGE SCALE GENOMIC DNA]</scope>
    <source>
        <strain evidence="1 2">YIM 75507</strain>
    </source>
</reference>
<gene>
    <name evidence="1" type="ORF">D5H75_38680</name>
</gene>
<name>A0A3A4AIZ4_9ACTN</name>
<accession>A0A3A4AIZ4</accession>
<keyword evidence="2" id="KW-1185">Reference proteome</keyword>
<evidence type="ECO:0000313" key="1">
    <source>
        <dbReference type="EMBL" id="RJL20790.1"/>
    </source>
</evidence>
<protein>
    <submittedName>
        <fullName evidence="1">Uncharacterized protein</fullName>
    </submittedName>
</protein>
<dbReference type="EMBL" id="QZEY01000028">
    <property type="protein sequence ID" value="RJL20790.1"/>
    <property type="molecule type" value="Genomic_DNA"/>
</dbReference>
<organism evidence="1 2">
    <name type="scientific">Bailinhaonella thermotolerans</name>
    <dbReference type="NCBI Taxonomy" id="1070861"/>
    <lineage>
        <taxon>Bacteria</taxon>
        <taxon>Bacillati</taxon>
        <taxon>Actinomycetota</taxon>
        <taxon>Actinomycetes</taxon>
        <taxon>Streptosporangiales</taxon>
        <taxon>Streptosporangiaceae</taxon>
        <taxon>Bailinhaonella</taxon>
    </lineage>
</organism>
<dbReference type="Proteomes" id="UP000265768">
    <property type="component" value="Unassembled WGS sequence"/>
</dbReference>
<proteinExistence type="predicted"/>
<dbReference type="OrthoDB" id="5120502at2"/>
<evidence type="ECO:0000313" key="2">
    <source>
        <dbReference type="Proteomes" id="UP000265768"/>
    </source>
</evidence>
<sequence length="81" mass="8830">MIIPDETARRFTYTFSDTAMAYEIAPKLACDEIDALAELLMAMNSPGIAQFWIDCHASADDVGDTHFIGPKEAPSSYEGPS</sequence>
<dbReference type="RefSeq" id="WP_119931602.1">
    <property type="nucleotide sequence ID" value="NZ_QZEY01000028.1"/>
</dbReference>
<comment type="caution">
    <text evidence="1">The sequence shown here is derived from an EMBL/GenBank/DDBJ whole genome shotgun (WGS) entry which is preliminary data.</text>
</comment>